<feature type="domain" description="Chorismate-utilising enzyme C-terminal" evidence="6">
    <location>
        <begin position="146"/>
        <end position="395"/>
    </location>
</feature>
<organism evidence="7 8">
    <name type="scientific">Amnibacterium flavum</name>
    <dbReference type="NCBI Taxonomy" id="2173173"/>
    <lineage>
        <taxon>Bacteria</taxon>
        <taxon>Bacillati</taxon>
        <taxon>Actinomycetota</taxon>
        <taxon>Actinomycetes</taxon>
        <taxon>Micrococcales</taxon>
        <taxon>Microbacteriaceae</taxon>
        <taxon>Amnibacterium</taxon>
    </lineage>
</organism>
<keyword evidence="8" id="KW-1185">Reference proteome</keyword>
<evidence type="ECO:0000313" key="8">
    <source>
        <dbReference type="Proteomes" id="UP000244893"/>
    </source>
</evidence>
<evidence type="ECO:0000256" key="3">
    <source>
        <dbReference type="ARBA" id="ARBA00012824"/>
    </source>
</evidence>
<dbReference type="GO" id="GO:0008909">
    <property type="term" value="F:isochorismate synthase activity"/>
    <property type="evidence" value="ECO:0007669"/>
    <property type="project" value="UniProtKB-EC"/>
</dbReference>
<accession>A0A2V1HY35</accession>
<evidence type="ECO:0000256" key="2">
    <source>
        <dbReference type="ARBA" id="ARBA00005297"/>
    </source>
</evidence>
<protein>
    <recommendedName>
        <fullName evidence="3">isochorismate synthase</fullName>
        <ecNumber evidence="3">5.4.4.2</ecNumber>
    </recommendedName>
    <alternativeName>
        <fullName evidence="5">Isochorismate mutase</fullName>
    </alternativeName>
</protein>
<dbReference type="EC" id="5.4.4.2" evidence="3"/>
<sequence>MTVEVDSPAVAEHLLQHTSSTHPLVWIRRGEGFVGWGEALRWEFSGPDRFTRAATLWRETVAASTVTDPVSLPGTGLVAFAAFAFSPSSSRTSTLIVPRIVVGSRGGRTWVTTIDPADGTDEATATATPVDDSDLALSFTPGAMSADAYRSAVADAIGRIEAGEVEKVVLARDLVSPISPGADLRGPLAKLAMGYPDCWTFAVDGLIGSSPEMLVRVASGTLQARVLAGSTARGATAAEDTAAALALVTSEKDRDEHGFAVRSVLRAFAPHTSSLVASEIPFALKLPNLWHLASDVEGCLADSSNSIDLIDAAHPTAAVAGSPTAAAISIIDELEPFDRGRYAGPVGWIDEEGNGEWAVALRCAQVDVGTLTAYAGAGIVAGSVPASELAETAMKFRPVVDAFD</sequence>
<evidence type="ECO:0000313" key="7">
    <source>
        <dbReference type="EMBL" id="PVZ96339.1"/>
    </source>
</evidence>
<dbReference type="EMBL" id="QEOP01000001">
    <property type="protein sequence ID" value="PVZ96339.1"/>
    <property type="molecule type" value="Genomic_DNA"/>
</dbReference>
<comment type="similarity">
    <text evidence="2">Belongs to the isochorismate synthase family.</text>
</comment>
<evidence type="ECO:0000256" key="5">
    <source>
        <dbReference type="ARBA" id="ARBA00041564"/>
    </source>
</evidence>
<dbReference type="PANTHER" id="PTHR42839:SF2">
    <property type="entry name" value="ISOCHORISMATE SYNTHASE ENTC"/>
    <property type="match status" value="1"/>
</dbReference>
<dbReference type="InterPro" id="IPR005801">
    <property type="entry name" value="ADC_synthase"/>
</dbReference>
<dbReference type="PANTHER" id="PTHR42839">
    <property type="entry name" value="ISOCHORISMATE SYNTHASE ENTC"/>
    <property type="match status" value="1"/>
</dbReference>
<dbReference type="OrthoDB" id="9806579at2"/>
<dbReference type="AlphaFoldDB" id="A0A2V1HY35"/>
<dbReference type="InterPro" id="IPR015890">
    <property type="entry name" value="Chorismate_C"/>
</dbReference>
<comment type="catalytic activity">
    <reaction evidence="1">
        <text>chorismate = isochorismate</text>
        <dbReference type="Rhea" id="RHEA:18985"/>
        <dbReference type="ChEBI" id="CHEBI:29748"/>
        <dbReference type="ChEBI" id="CHEBI:29780"/>
        <dbReference type="EC" id="5.4.4.2"/>
    </reaction>
</comment>
<dbReference type="Gene3D" id="3.60.120.10">
    <property type="entry name" value="Anthranilate synthase"/>
    <property type="match status" value="1"/>
</dbReference>
<dbReference type="Proteomes" id="UP000244893">
    <property type="component" value="Unassembled WGS sequence"/>
</dbReference>
<comment type="caution">
    <text evidence="7">The sequence shown here is derived from an EMBL/GenBank/DDBJ whole genome shotgun (WGS) entry which is preliminary data.</text>
</comment>
<evidence type="ECO:0000259" key="6">
    <source>
        <dbReference type="Pfam" id="PF00425"/>
    </source>
</evidence>
<proteinExistence type="inferred from homology"/>
<dbReference type="Pfam" id="PF00425">
    <property type="entry name" value="Chorismate_bind"/>
    <property type="match status" value="1"/>
</dbReference>
<gene>
    <name evidence="7" type="ORF">DDQ50_03700</name>
</gene>
<evidence type="ECO:0000256" key="4">
    <source>
        <dbReference type="ARBA" id="ARBA00023235"/>
    </source>
</evidence>
<reference evidence="7 8" key="1">
    <citation type="submission" date="2018-05" db="EMBL/GenBank/DDBJ databases">
        <title>Amnibacterium sp. M8JJ-5, whole genome shotgun sequence.</title>
        <authorList>
            <person name="Tuo L."/>
        </authorList>
    </citation>
    <scope>NUCLEOTIDE SEQUENCE [LARGE SCALE GENOMIC DNA]</scope>
    <source>
        <strain evidence="7 8">M8JJ-5</strain>
    </source>
</reference>
<dbReference type="InterPro" id="IPR004561">
    <property type="entry name" value="IsoChor_synthase"/>
</dbReference>
<name>A0A2V1HY35_9MICO</name>
<dbReference type="NCBIfam" id="TIGR00543">
    <property type="entry name" value="isochor_syn"/>
    <property type="match status" value="1"/>
</dbReference>
<keyword evidence="4" id="KW-0413">Isomerase</keyword>
<evidence type="ECO:0000256" key="1">
    <source>
        <dbReference type="ARBA" id="ARBA00000799"/>
    </source>
</evidence>
<dbReference type="SUPFAM" id="SSF56322">
    <property type="entry name" value="ADC synthase"/>
    <property type="match status" value="1"/>
</dbReference>